<evidence type="ECO:0000256" key="1">
    <source>
        <dbReference type="SAM" id="MobiDB-lite"/>
    </source>
</evidence>
<evidence type="ECO:0000313" key="3">
    <source>
        <dbReference type="EMBL" id="TFK99159.1"/>
    </source>
</evidence>
<feature type="region of interest" description="Disordered" evidence="1">
    <location>
        <begin position="1"/>
        <end position="29"/>
    </location>
</feature>
<dbReference type="Gene3D" id="3.40.630.30">
    <property type="match status" value="1"/>
</dbReference>
<dbReference type="CDD" id="cd04301">
    <property type="entry name" value="NAT_SF"/>
    <property type="match status" value="1"/>
</dbReference>
<dbReference type="SUPFAM" id="SSF55729">
    <property type="entry name" value="Acyl-CoA N-acyltransferases (Nat)"/>
    <property type="match status" value="1"/>
</dbReference>
<dbReference type="PANTHER" id="PTHR42791">
    <property type="entry name" value="GNAT FAMILY ACETYLTRANSFERASE"/>
    <property type="match status" value="1"/>
</dbReference>
<dbReference type="InterPro" id="IPR052523">
    <property type="entry name" value="Trichothecene_AcTrans"/>
</dbReference>
<feature type="domain" description="N-acetyltransferase" evidence="2">
    <location>
        <begin position="1"/>
        <end position="146"/>
    </location>
</feature>
<proteinExistence type="predicted"/>
<dbReference type="PROSITE" id="PS51186">
    <property type="entry name" value="GNAT"/>
    <property type="match status" value="1"/>
</dbReference>
<evidence type="ECO:0000259" key="2">
    <source>
        <dbReference type="PROSITE" id="PS51186"/>
    </source>
</evidence>
<dbReference type="Proteomes" id="UP000305067">
    <property type="component" value="Unassembled WGS sequence"/>
</dbReference>
<gene>
    <name evidence="3" type="ORF">BDV98DRAFT_571787</name>
</gene>
<name>A0A5C3QDK2_9AGAR</name>
<feature type="compositionally biased region" description="Basic and acidic residues" evidence="1">
    <location>
        <begin position="10"/>
        <end position="29"/>
    </location>
</feature>
<sequence length="153" mass="17287">MAGIAIWERPPVDSEKEEREEDKEYKEDEKKFTAIISPELTAWMDGDLATGSERLSEESFGEQRKAAWNLTILCVDPGYQGQGIVRKLADPGMKKAWAENRPIILDTGNRNVVKMYERFGFRVKGETTFHIPGTSGSSTWWAMMAAVPPKCED</sequence>
<dbReference type="GO" id="GO:0016747">
    <property type="term" value="F:acyltransferase activity, transferring groups other than amino-acyl groups"/>
    <property type="evidence" value="ECO:0007669"/>
    <property type="project" value="InterPro"/>
</dbReference>
<dbReference type="EMBL" id="ML178835">
    <property type="protein sequence ID" value="TFK99159.1"/>
    <property type="molecule type" value="Genomic_DNA"/>
</dbReference>
<dbReference type="PANTHER" id="PTHR42791:SF1">
    <property type="entry name" value="N-ACETYLTRANSFERASE DOMAIN-CONTAINING PROTEIN"/>
    <property type="match status" value="1"/>
</dbReference>
<dbReference type="Pfam" id="PF13673">
    <property type="entry name" value="Acetyltransf_10"/>
    <property type="match status" value="1"/>
</dbReference>
<dbReference type="AlphaFoldDB" id="A0A5C3QDK2"/>
<dbReference type="InterPro" id="IPR000182">
    <property type="entry name" value="GNAT_dom"/>
</dbReference>
<organism evidence="3 4">
    <name type="scientific">Pterulicium gracile</name>
    <dbReference type="NCBI Taxonomy" id="1884261"/>
    <lineage>
        <taxon>Eukaryota</taxon>
        <taxon>Fungi</taxon>
        <taxon>Dikarya</taxon>
        <taxon>Basidiomycota</taxon>
        <taxon>Agaricomycotina</taxon>
        <taxon>Agaricomycetes</taxon>
        <taxon>Agaricomycetidae</taxon>
        <taxon>Agaricales</taxon>
        <taxon>Pleurotineae</taxon>
        <taxon>Pterulaceae</taxon>
        <taxon>Pterulicium</taxon>
    </lineage>
</organism>
<accession>A0A5C3QDK2</accession>
<keyword evidence="4" id="KW-1185">Reference proteome</keyword>
<dbReference type="OrthoDB" id="61113at2759"/>
<reference evidence="3 4" key="1">
    <citation type="journal article" date="2019" name="Nat. Ecol. Evol.">
        <title>Megaphylogeny resolves global patterns of mushroom evolution.</title>
        <authorList>
            <person name="Varga T."/>
            <person name="Krizsan K."/>
            <person name="Foldi C."/>
            <person name="Dima B."/>
            <person name="Sanchez-Garcia M."/>
            <person name="Sanchez-Ramirez S."/>
            <person name="Szollosi G.J."/>
            <person name="Szarkandi J.G."/>
            <person name="Papp V."/>
            <person name="Albert L."/>
            <person name="Andreopoulos W."/>
            <person name="Angelini C."/>
            <person name="Antonin V."/>
            <person name="Barry K.W."/>
            <person name="Bougher N.L."/>
            <person name="Buchanan P."/>
            <person name="Buyck B."/>
            <person name="Bense V."/>
            <person name="Catcheside P."/>
            <person name="Chovatia M."/>
            <person name="Cooper J."/>
            <person name="Damon W."/>
            <person name="Desjardin D."/>
            <person name="Finy P."/>
            <person name="Geml J."/>
            <person name="Haridas S."/>
            <person name="Hughes K."/>
            <person name="Justo A."/>
            <person name="Karasinski D."/>
            <person name="Kautmanova I."/>
            <person name="Kiss B."/>
            <person name="Kocsube S."/>
            <person name="Kotiranta H."/>
            <person name="LaButti K.M."/>
            <person name="Lechner B.E."/>
            <person name="Liimatainen K."/>
            <person name="Lipzen A."/>
            <person name="Lukacs Z."/>
            <person name="Mihaltcheva S."/>
            <person name="Morgado L.N."/>
            <person name="Niskanen T."/>
            <person name="Noordeloos M.E."/>
            <person name="Ohm R.A."/>
            <person name="Ortiz-Santana B."/>
            <person name="Ovrebo C."/>
            <person name="Racz N."/>
            <person name="Riley R."/>
            <person name="Savchenko A."/>
            <person name="Shiryaev A."/>
            <person name="Soop K."/>
            <person name="Spirin V."/>
            <person name="Szebenyi C."/>
            <person name="Tomsovsky M."/>
            <person name="Tulloss R.E."/>
            <person name="Uehling J."/>
            <person name="Grigoriev I.V."/>
            <person name="Vagvolgyi C."/>
            <person name="Papp T."/>
            <person name="Martin F.M."/>
            <person name="Miettinen O."/>
            <person name="Hibbett D.S."/>
            <person name="Nagy L.G."/>
        </authorList>
    </citation>
    <scope>NUCLEOTIDE SEQUENCE [LARGE SCALE GENOMIC DNA]</scope>
    <source>
        <strain evidence="3 4">CBS 309.79</strain>
    </source>
</reference>
<protein>
    <recommendedName>
        <fullName evidence="2">N-acetyltransferase domain-containing protein</fullName>
    </recommendedName>
</protein>
<dbReference type="InterPro" id="IPR016181">
    <property type="entry name" value="Acyl_CoA_acyltransferase"/>
</dbReference>
<evidence type="ECO:0000313" key="4">
    <source>
        <dbReference type="Proteomes" id="UP000305067"/>
    </source>
</evidence>